<evidence type="ECO:0000256" key="1">
    <source>
        <dbReference type="SAM" id="SignalP"/>
    </source>
</evidence>
<dbReference type="HOGENOM" id="CLU_146585_0_0_5"/>
<dbReference type="PIRSF" id="PIRSF025560">
    <property type="entry name" value="UCP025560"/>
    <property type="match status" value="1"/>
</dbReference>
<dbReference type="STRING" id="715226.ABI_16610"/>
<feature type="signal peptide" evidence="1">
    <location>
        <begin position="1"/>
        <end position="24"/>
    </location>
</feature>
<evidence type="ECO:0008006" key="4">
    <source>
        <dbReference type="Google" id="ProtNLM"/>
    </source>
</evidence>
<keyword evidence="3" id="KW-1185">Reference proteome</keyword>
<dbReference type="AlphaFoldDB" id="F4QJW4"/>
<proteinExistence type="predicted"/>
<evidence type="ECO:0000313" key="2">
    <source>
        <dbReference type="EMBL" id="EGF93221.1"/>
    </source>
</evidence>
<dbReference type="eggNOG" id="COG3784">
    <property type="taxonomic scope" value="Bacteria"/>
</dbReference>
<sequence>MKTNKLFKAVLTAAAVTLSGLSVAAILVTPAAADIASSKATVDAAKAAGTVGEKPDGFLGIVGGADSDTQAAVVEINEGRRQVYGQAAAKNGVSIEAAGQSAFVNIILPKLAPGEYYQDASGNWVKK</sequence>
<evidence type="ECO:0000313" key="3">
    <source>
        <dbReference type="Proteomes" id="UP000006512"/>
    </source>
</evidence>
<dbReference type="Proteomes" id="UP000006512">
    <property type="component" value="Unassembled WGS sequence"/>
</dbReference>
<organism evidence="2 3">
    <name type="scientific">Asticcacaulis biprosthecium C19</name>
    <dbReference type="NCBI Taxonomy" id="715226"/>
    <lineage>
        <taxon>Bacteria</taxon>
        <taxon>Pseudomonadati</taxon>
        <taxon>Pseudomonadota</taxon>
        <taxon>Alphaproteobacteria</taxon>
        <taxon>Caulobacterales</taxon>
        <taxon>Caulobacteraceae</taxon>
        <taxon>Asticcacaulis</taxon>
    </lineage>
</organism>
<dbReference type="Pfam" id="PF07027">
    <property type="entry name" value="DUF1318"/>
    <property type="match status" value="1"/>
</dbReference>
<name>F4QJW4_9CAUL</name>
<feature type="chain" id="PRO_5003314177" description="DUF1318 domain-containing protein" evidence="1">
    <location>
        <begin position="25"/>
        <end position="127"/>
    </location>
</feature>
<protein>
    <recommendedName>
        <fullName evidence="4">DUF1318 domain-containing protein</fullName>
    </recommendedName>
</protein>
<dbReference type="EMBL" id="GL883077">
    <property type="protein sequence ID" value="EGF93221.1"/>
    <property type="molecule type" value="Genomic_DNA"/>
</dbReference>
<dbReference type="OrthoDB" id="7474881at2"/>
<gene>
    <name evidence="2" type="ORF">ABI_16610</name>
</gene>
<accession>F4QJW4</accession>
<dbReference type="RefSeq" id="WP_006272413.1">
    <property type="nucleotide sequence ID" value="NZ_GL883077.1"/>
</dbReference>
<reference evidence="3" key="1">
    <citation type="submission" date="2011-03" db="EMBL/GenBank/DDBJ databases">
        <title>Draft genome sequence of Brevundimonas diminuta.</title>
        <authorList>
            <person name="Brown P.J.B."/>
            <person name="Buechlein A."/>
            <person name="Hemmerich C."/>
            <person name="Brun Y.V."/>
        </authorList>
    </citation>
    <scope>NUCLEOTIDE SEQUENCE [LARGE SCALE GENOMIC DNA]</scope>
    <source>
        <strain evidence="3">C19</strain>
    </source>
</reference>
<dbReference type="InterPro" id="IPR008309">
    <property type="entry name" value="YdbL"/>
</dbReference>
<keyword evidence="1" id="KW-0732">Signal</keyword>